<feature type="domain" description="IrrE N-terminal-like" evidence="1">
    <location>
        <begin position="69"/>
        <end position="169"/>
    </location>
</feature>
<dbReference type="AlphaFoldDB" id="A0A149VC51"/>
<evidence type="ECO:0000313" key="3">
    <source>
        <dbReference type="Proteomes" id="UP000075462"/>
    </source>
</evidence>
<sequence length="177" mass="20349">MNYASIAETRLSKDDVHYLAQLLASKFDFQPESDIRNLVSLMGGEVVVEDMLLADPEQTKSLIVMASENFQILVPSHTSPERDRFIVAHELGHYVLHYLWQRKKNPDYPMAVVAYRESRKRLEWEANWFAAALLMPEPAFRNTYGVLGRNIRKIAAKFRVSVSAAKVRAKELRLELS</sequence>
<dbReference type="InterPro" id="IPR052345">
    <property type="entry name" value="Rad_response_metalloprotease"/>
</dbReference>
<dbReference type="PANTHER" id="PTHR43236">
    <property type="entry name" value="ANTITOXIN HIGA1"/>
    <property type="match status" value="1"/>
</dbReference>
<dbReference type="EMBL" id="LIAA01000030">
    <property type="protein sequence ID" value="KXV77727.1"/>
    <property type="molecule type" value="Genomic_DNA"/>
</dbReference>
<dbReference type="Pfam" id="PF06114">
    <property type="entry name" value="Peptidase_M78"/>
    <property type="match status" value="1"/>
</dbReference>
<dbReference type="PANTHER" id="PTHR43236:SF2">
    <property type="entry name" value="BLL0069 PROTEIN"/>
    <property type="match status" value="1"/>
</dbReference>
<gene>
    <name evidence="2" type="ORF">AD954_06020</name>
</gene>
<dbReference type="Gene3D" id="1.10.10.2910">
    <property type="match status" value="1"/>
</dbReference>
<name>A0A149VC51_9PROT</name>
<dbReference type="InterPro" id="IPR010359">
    <property type="entry name" value="IrrE_HExxH"/>
</dbReference>
<accession>A0A149VC51</accession>
<dbReference type="Proteomes" id="UP000075462">
    <property type="component" value="Unassembled WGS sequence"/>
</dbReference>
<reference evidence="2 3" key="1">
    <citation type="submission" date="2015-06" db="EMBL/GenBank/DDBJ databases">
        <title>Improved classification and identification of acetic acid bacteria using matrix-assisted laser desorption/ionization time-of-flight mass spectrometry; Gluconobacter nephelii and Gluconobacter uchimurae are later heterotypic synonyms of Gluconobacter japonicus and Gluconobacter oxydans, respectively.</title>
        <authorList>
            <person name="Li L."/>
            <person name="Cleenwerck I."/>
            <person name="De Vuyst L."/>
            <person name="Vandamme P."/>
        </authorList>
    </citation>
    <scope>NUCLEOTIDE SEQUENCE [LARGE SCALE GENOMIC DNA]</scope>
    <source>
        <strain evidence="2 3">LMG 1545</strain>
    </source>
</reference>
<organism evidence="2 3">
    <name type="scientific">Acetobacter cerevisiae</name>
    <dbReference type="NCBI Taxonomy" id="178900"/>
    <lineage>
        <taxon>Bacteria</taxon>
        <taxon>Pseudomonadati</taxon>
        <taxon>Pseudomonadota</taxon>
        <taxon>Alphaproteobacteria</taxon>
        <taxon>Acetobacterales</taxon>
        <taxon>Acetobacteraceae</taxon>
        <taxon>Acetobacter</taxon>
    </lineage>
</organism>
<protein>
    <recommendedName>
        <fullName evidence="1">IrrE N-terminal-like domain-containing protein</fullName>
    </recommendedName>
</protein>
<dbReference type="OrthoDB" id="9794834at2"/>
<dbReference type="RefSeq" id="WP_062272350.1">
    <property type="nucleotide sequence ID" value="NZ_LIAA01000030.1"/>
</dbReference>
<evidence type="ECO:0000313" key="2">
    <source>
        <dbReference type="EMBL" id="KXV77727.1"/>
    </source>
</evidence>
<proteinExistence type="predicted"/>
<dbReference type="PATRIC" id="fig|178900.7.peg.988"/>
<evidence type="ECO:0000259" key="1">
    <source>
        <dbReference type="Pfam" id="PF06114"/>
    </source>
</evidence>
<comment type="caution">
    <text evidence="2">The sequence shown here is derived from an EMBL/GenBank/DDBJ whole genome shotgun (WGS) entry which is preliminary data.</text>
</comment>